<feature type="domain" description="Peptidase M28" evidence="1">
    <location>
        <begin position="61"/>
        <end position="280"/>
    </location>
</feature>
<proteinExistence type="predicted"/>
<accession>A0ABM9HAZ5</accession>
<dbReference type="RefSeq" id="WP_282010251.1">
    <property type="nucleotide sequence ID" value="NZ_OX336137.1"/>
</dbReference>
<dbReference type="Pfam" id="PF04389">
    <property type="entry name" value="Peptidase_M28"/>
    <property type="match status" value="1"/>
</dbReference>
<organism evidence="2 3">
    <name type="scientific">Nitrospina watsonii</name>
    <dbReference type="NCBI Taxonomy" id="1323948"/>
    <lineage>
        <taxon>Bacteria</taxon>
        <taxon>Pseudomonadati</taxon>
        <taxon>Nitrospinota/Tectimicrobiota group</taxon>
        <taxon>Nitrospinota</taxon>
        <taxon>Nitrospinia</taxon>
        <taxon>Nitrospinales</taxon>
        <taxon>Nitrospinaceae</taxon>
        <taxon>Nitrospina</taxon>
    </lineage>
</organism>
<keyword evidence="3" id="KW-1185">Reference proteome</keyword>
<dbReference type="EMBL" id="OX336137">
    <property type="protein sequence ID" value="CAI2717301.1"/>
    <property type="molecule type" value="Genomic_DNA"/>
</dbReference>
<dbReference type="PANTHER" id="PTHR12147:SF26">
    <property type="entry name" value="PEPTIDASE M28 DOMAIN-CONTAINING PROTEIN"/>
    <property type="match status" value="1"/>
</dbReference>
<dbReference type="Proteomes" id="UP001157733">
    <property type="component" value="Chromosome"/>
</dbReference>
<dbReference type="Gene3D" id="3.40.630.10">
    <property type="entry name" value="Zn peptidases"/>
    <property type="match status" value="1"/>
</dbReference>
<dbReference type="InterPro" id="IPR007484">
    <property type="entry name" value="Peptidase_M28"/>
</dbReference>
<sequence>MRTPGTACLERHLNALVGERNPYTSPDALEAAGAYVESQLAALGLSVWREPVPFDGRTYFNVFGELPGAEPERGLLIVGAHFDSVEGTPGADDNASAVAALLEIARCLQGVALPLTVRFAGFTLEEYAFVGSEHLCRRLTREGTPIAGMISLEMLGFLNRAPGSQTYPPYVDATQYPDTGDFIAVVGNEVSQAMTVSLAGAMQRAVPELGVELLVVPGRGDDFRDVQLSDHAPFWQQGHKAVMITDTAFFRNPHYHQPTDTLDTLDLEFIRDVTNGVAAYLRSPQL</sequence>
<evidence type="ECO:0000259" key="1">
    <source>
        <dbReference type="Pfam" id="PF04389"/>
    </source>
</evidence>
<gene>
    <name evidence="2" type="ORF">NSPWAT_0442</name>
</gene>
<protein>
    <submittedName>
        <fullName evidence="2">Peptidase M28</fullName>
    </submittedName>
</protein>
<reference evidence="2 3" key="1">
    <citation type="submission" date="2022-09" db="EMBL/GenBank/DDBJ databases">
        <authorList>
            <person name="Kop L."/>
        </authorList>
    </citation>
    <scope>NUCLEOTIDE SEQUENCE [LARGE SCALE GENOMIC DNA]</scope>
    <source>
        <strain evidence="2 3">347</strain>
    </source>
</reference>
<evidence type="ECO:0000313" key="2">
    <source>
        <dbReference type="EMBL" id="CAI2717301.1"/>
    </source>
</evidence>
<evidence type="ECO:0000313" key="3">
    <source>
        <dbReference type="Proteomes" id="UP001157733"/>
    </source>
</evidence>
<dbReference type="InterPro" id="IPR045175">
    <property type="entry name" value="M28_fam"/>
</dbReference>
<name>A0ABM9HAZ5_9BACT</name>
<dbReference type="PANTHER" id="PTHR12147">
    <property type="entry name" value="METALLOPEPTIDASE M28 FAMILY MEMBER"/>
    <property type="match status" value="1"/>
</dbReference>
<dbReference type="SUPFAM" id="SSF53187">
    <property type="entry name" value="Zn-dependent exopeptidases"/>
    <property type="match status" value="1"/>
</dbReference>